<dbReference type="InterPro" id="IPR011109">
    <property type="entry name" value="DNA_bind_recombinase_dom"/>
</dbReference>
<evidence type="ECO:0000313" key="2">
    <source>
        <dbReference type="EMBL" id="AWL98443.1"/>
    </source>
</evidence>
<dbReference type="Pfam" id="PF07508">
    <property type="entry name" value="Recombinase"/>
    <property type="match status" value="1"/>
</dbReference>
<dbReference type="PANTHER" id="PTHR30461">
    <property type="entry name" value="DNA-INVERTASE FROM LAMBDOID PROPHAGE"/>
    <property type="match status" value="1"/>
</dbReference>
<dbReference type="Gene3D" id="3.90.1750.20">
    <property type="entry name" value="Putative Large Serine Recombinase, Chain B, Domain 2"/>
    <property type="match status" value="1"/>
</dbReference>
<dbReference type="PROSITE" id="PS51737">
    <property type="entry name" value="RECOMBINASE_DNA_BIND"/>
    <property type="match status" value="1"/>
</dbReference>
<reference evidence="2 3" key="2">
    <citation type="journal article" date="2017" name="Syst. Appl. Microbiol.">
        <title>Soybeans inoculated with root zone soils of Canadian native legumes harbour diverse and novel Bradyrhizobium spp. that possess agricultural potential.</title>
        <authorList>
            <person name="Bromfield E.S.P."/>
            <person name="Cloutier S."/>
            <person name="Tambong J.T."/>
            <person name="Tran Thi T.V."/>
        </authorList>
    </citation>
    <scope>NUCLEOTIDE SEQUENCE [LARGE SCALE GENOMIC DNA]</scope>
    <source>
        <strain evidence="2 3">OO99</strain>
    </source>
</reference>
<dbReference type="Proteomes" id="UP000215703">
    <property type="component" value="Chromosome"/>
</dbReference>
<reference evidence="2 3" key="1">
    <citation type="journal article" date="2014" name="Int. J. Syst. Evol. Microbiol.">
        <title>Bradyrhizobium ottawaense sp. nov., a symbiotic nitrogen fixing bacterium from root nodules of soybeans in Canada.</title>
        <authorList>
            <person name="Yu X."/>
            <person name="Cloutier S."/>
            <person name="Tambong J.T."/>
            <person name="Bromfield E.S."/>
        </authorList>
    </citation>
    <scope>NUCLEOTIDE SEQUENCE [LARGE SCALE GENOMIC DNA]</scope>
    <source>
        <strain evidence="2 3">OO99</strain>
    </source>
</reference>
<dbReference type="AlphaFoldDB" id="A0A2U8PL23"/>
<dbReference type="PANTHER" id="PTHR30461:SF23">
    <property type="entry name" value="DNA RECOMBINASE-RELATED"/>
    <property type="match status" value="1"/>
</dbReference>
<dbReference type="GO" id="GO:0003677">
    <property type="term" value="F:DNA binding"/>
    <property type="evidence" value="ECO:0007669"/>
    <property type="project" value="InterPro"/>
</dbReference>
<sequence length="288" mass="31479">MRSPMILSIAPVLGRIVSWCFMCPVPRVHAKKASGSSARARQVAFVEAVLSSFEQFSLGHQASGPNWKPARSAAGTRFLRVRMRRAWHSLRKFAPIILSSCSSCERGIFSVCWLRIAARKTPNVLGEEEARKGMQEKAEQGIWPSSAAIGYRNVVGPDGRKTIEPDPVLGPIVAQLFGWYAAGGVSLEELTVKARGAGLVNRLSGSTVGKSRIHHILRNRVYSGDFVWKERVYKGKHTPLVSHELGARVQEMLDDRNASKVRGSKREFAFTGLIKCGHCGCALVAAAG</sequence>
<evidence type="ECO:0000259" key="1">
    <source>
        <dbReference type="PROSITE" id="PS51737"/>
    </source>
</evidence>
<dbReference type="EMBL" id="CP029425">
    <property type="protein sequence ID" value="AWL98443.1"/>
    <property type="molecule type" value="Genomic_DNA"/>
</dbReference>
<gene>
    <name evidence="2" type="ORF">CIT37_35255</name>
</gene>
<dbReference type="InterPro" id="IPR038109">
    <property type="entry name" value="DNA_bind_recomb_sf"/>
</dbReference>
<dbReference type="InterPro" id="IPR050639">
    <property type="entry name" value="SSR_resolvase"/>
</dbReference>
<proteinExistence type="predicted"/>
<protein>
    <recommendedName>
        <fullName evidence="1">Recombinase domain-containing protein</fullName>
    </recommendedName>
</protein>
<name>A0A2U8PL23_9BRAD</name>
<evidence type="ECO:0000313" key="3">
    <source>
        <dbReference type="Proteomes" id="UP000215703"/>
    </source>
</evidence>
<accession>A0A2U8PL23</accession>
<organism evidence="2 3">
    <name type="scientific">Bradyrhizobium ottawaense</name>
    <dbReference type="NCBI Taxonomy" id="931866"/>
    <lineage>
        <taxon>Bacteria</taxon>
        <taxon>Pseudomonadati</taxon>
        <taxon>Pseudomonadota</taxon>
        <taxon>Alphaproteobacteria</taxon>
        <taxon>Hyphomicrobiales</taxon>
        <taxon>Nitrobacteraceae</taxon>
        <taxon>Bradyrhizobium</taxon>
    </lineage>
</organism>
<feature type="domain" description="Recombinase" evidence="1">
    <location>
        <begin position="148"/>
        <end position="259"/>
    </location>
</feature>
<dbReference type="GO" id="GO:0000150">
    <property type="term" value="F:DNA strand exchange activity"/>
    <property type="evidence" value="ECO:0007669"/>
    <property type="project" value="InterPro"/>
</dbReference>